<organism evidence="9 10">
    <name type="scientific">Paenibacillus radicis</name>
    <name type="common">ex Gao et al. 2016</name>
    <dbReference type="NCBI Taxonomy" id="1737354"/>
    <lineage>
        <taxon>Bacteria</taxon>
        <taxon>Bacillati</taxon>
        <taxon>Bacillota</taxon>
        <taxon>Bacilli</taxon>
        <taxon>Bacillales</taxon>
        <taxon>Paenibacillaceae</taxon>
        <taxon>Paenibacillus</taxon>
    </lineage>
</organism>
<evidence type="ECO:0000256" key="3">
    <source>
        <dbReference type="ARBA" id="ARBA00022475"/>
    </source>
</evidence>
<comment type="similarity">
    <text evidence="7">Belongs to the binding-protein-dependent transport system permease family.</text>
</comment>
<dbReference type="GO" id="GO:0010438">
    <property type="term" value="P:cellular response to sulfur starvation"/>
    <property type="evidence" value="ECO:0007669"/>
    <property type="project" value="TreeGrafter"/>
</dbReference>
<evidence type="ECO:0000256" key="6">
    <source>
        <dbReference type="ARBA" id="ARBA00023136"/>
    </source>
</evidence>
<keyword evidence="10" id="KW-1185">Reference proteome</keyword>
<dbReference type="GO" id="GO:0055085">
    <property type="term" value="P:transmembrane transport"/>
    <property type="evidence" value="ECO:0007669"/>
    <property type="project" value="InterPro"/>
</dbReference>
<comment type="subcellular location">
    <subcellularLocation>
        <location evidence="1 7">Cell membrane</location>
        <topology evidence="1 7">Multi-pass membrane protein</topology>
    </subcellularLocation>
</comment>
<evidence type="ECO:0000259" key="8">
    <source>
        <dbReference type="PROSITE" id="PS50928"/>
    </source>
</evidence>
<evidence type="ECO:0000256" key="2">
    <source>
        <dbReference type="ARBA" id="ARBA00022448"/>
    </source>
</evidence>
<evidence type="ECO:0000313" key="9">
    <source>
        <dbReference type="EMBL" id="GGG60798.1"/>
    </source>
</evidence>
<dbReference type="Proteomes" id="UP000600247">
    <property type="component" value="Unassembled WGS sequence"/>
</dbReference>
<proteinExistence type="inferred from homology"/>
<evidence type="ECO:0000256" key="7">
    <source>
        <dbReference type="RuleBase" id="RU363032"/>
    </source>
</evidence>
<evidence type="ECO:0000256" key="5">
    <source>
        <dbReference type="ARBA" id="ARBA00022989"/>
    </source>
</evidence>
<dbReference type="CDD" id="cd06261">
    <property type="entry name" value="TM_PBP2"/>
    <property type="match status" value="1"/>
</dbReference>
<dbReference type="SUPFAM" id="SSF161098">
    <property type="entry name" value="MetI-like"/>
    <property type="match status" value="1"/>
</dbReference>
<dbReference type="Gene3D" id="1.10.3720.10">
    <property type="entry name" value="MetI-like"/>
    <property type="match status" value="1"/>
</dbReference>
<keyword evidence="3" id="KW-1003">Cell membrane</keyword>
<feature type="transmembrane region" description="Helical" evidence="7">
    <location>
        <begin position="84"/>
        <end position="106"/>
    </location>
</feature>
<dbReference type="InterPro" id="IPR035906">
    <property type="entry name" value="MetI-like_sf"/>
</dbReference>
<feature type="transmembrane region" description="Helical" evidence="7">
    <location>
        <begin position="240"/>
        <end position="261"/>
    </location>
</feature>
<name>A0A917LVR0_9BACL</name>
<feature type="transmembrane region" description="Helical" evidence="7">
    <location>
        <begin position="143"/>
        <end position="162"/>
    </location>
</feature>
<dbReference type="PANTHER" id="PTHR30151">
    <property type="entry name" value="ALKANE SULFONATE ABC TRANSPORTER-RELATED, MEMBRANE SUBUNIT"/>
    <property type="match status" value="1"/>
</dbReference>
<protein>
    <submittedName>
        <fullName evidence="9">Taurine ABC transporter permease</fullName>
    </submittedName>
</protein>
<feature type="transmembrane region" description="Helical" evidence="7">
    <location>
        <begin position="206"/>
        <end position="228"/>
    </location>
</feature>
<keyword evidence="6 7" id="KW-0472">Membrane</keyword>
<dbReference type="EMBL" id="BMHY01000002">
    <property type="protein sequence ID" value="GGG60798.1"/>
    <property type="molecule type" value="Genomic_DNA"/>
</dbReference>
<reference evidence="9 10" key="1">
    <citation type="journal article" date="2014" name="Int. J. Syst. Evol. Microbiol.">
        <title>Complete genome sequence of Corynebacterium casei LMG S-19264T (=DSM 44701T), isolated from a smear-ripened cheese.</title>
        <authorList>
            <consortium name="US DOE Joint Genome Institute (JGI-PGF)"/>
            <person name="Walter F."/>
            <person name="Albersmeier A."/>
            <person name="Kalinowski J."/>
            <person name="Ruckert C."/>
        </authorList>
    </citation>
    <scope>NUCLEOTIDE SEQUENCE [LARGE SCALE GENOMIC DNA]</scope>
    <source>
        <strain evidence="9 10">CGMCC 1.15286</strain>
    </source>
</reference>
<feature type="transmembrane region" description="Helical" evidence="7">
    <location>
        <begin position="20"/>
        <end position="39"/>
    </location>
</feature>
<dbReference type="Pfam" id="PF00528">
    <property type="entry name" value="BPD_transp_1"/>
    <property type="match status" value="1"/>
</dbReference>
<dbReference type="InterPro" id="IPR000515">
    <property type="entry name" value="MetI-like"/>
</dbReference>
<comment type="caution">
    <text evidence="9">The sequence shown here is derived from an EMBL/GenBank/DDBJ whole genome shotgun (WGS) entry which is preliminary data.</text>
</comment>
<feature type="transmembrane region" description="Helical" evidence="7">
    <location>
        <begin position="118"/>
        <end position="137"/>
    </location>
</feature>
<evidence type="ECO:0000256" key="4">
    <source>
        <dbReference type="ARBA" id="ARBA00022692"/>
    </source>
</evidence>
<dbReference type="AlphaFoldDB" id="A0A917LVR0"/>
<evidence type="ECO:0000256" key="1">
    <source>
        <dbReference type="ARBA" id="ARBA00004651"/>
    </source>
</evidence>
<dbReference type="PANTHER" id="PTHR30151:SF25">
    <property type="entry name" value="TAURINE TRANSPORT SYSTEM PERMEASE PROTEIN TAUC"/>
    <property type="match status" value="1"/>
</dbReference>
<dbReference type="PROSITE" id="PS50928">
    <property type="entry name" value="ABC_TM1"/>
    <property type="match status" value="1"/>
</dbReference>
<gene>
    <name evidence="9" type="primary">tauC</name>
    <name evidence="9" type="ORF">GCM10010918_12670</name>
</gene>
<evidence type="ECO:0000313" key="10">
    <source>
        <dbReference type="Proteomes" id="UP000600247"/>
    </source>
</evidence>
<keyword evidence="5 7" id="KW-1133">Transmembrane helix</keyword>
<feature type="domain" description="ABC transmembrane type-1" evidence="8">
    <location>
        <begin position="77"/>
        <end position="261"/>
    </location>
</feature>
<sequence>MPVGAQRKPRKRKKTRGNAFYLGISAVSVGAVLTLWWIASRNAWVNPLFLPTPADVWYAFADIAKEGYKGSSLPAHIAASLRRIFIALAFIFVTAVPLGIICGRIRWIQAIFDPFVEFYRPLPPLAYYSLLVLWFGIQDTSKIVLLFLSGFAPLFIAAVHSSRRVPVDRFNGAKSLGAKGWRLYVYVIFPSCLPDLLTGLRTTVGITYATLVAAEMIAAVSGVGWMVLDASKYLRSDIIYAAIIIMGVIAILIDTALRLLIKRVSPWVES</sequence>
<keyword evidence="4 7" id="KW-0812">Transmembrane</keyword>
<accession>A0A917LVR0</accession>
<keyword evidence="2 7" id="KW-0813">Transport</keyword>
<dbReference type="GO" id="GO:0005886">
    <property type="term" value="C:plasma membrane"/>
    <property type="evidence" value="ECO:0007669"/>
    <property type="project" value="UniProtKB-SubCell"/>
</dbReference>